<protein>
    <recommendedName>
        <fullName evidence="3">DUF4871 domain-containing protein</fullName>
    </recommendedName>
</protein>
<proteinExistence type="predicted"/>
<comment type="caution">
    <text evidence="1">The sequence shown here is derived from an EMBL/GenBank/DDBJ whole genome shotgun (WGS) entry which is preliminary data.</text>
</comment>
<organism evidence="1 2">
    <name type="scientific">Peribacillus faecalis</name>
    <dbReference type="NCBI Taxonomy" id="2772559"/>
    <lineage>
        <taxon>Bacteria</taxon>
        <taxon>Bacillati</taxon>
        <taxon>Bacillota</taxon>
        <taxon>Bacilli</taxon>
        <taxon>Bacillales</taxon>
        <taxon>Bacillaceae</taxon>
        <taxon>Peribacillus</taxon>
    </lineage>
</organism>
<evidence type="ECO:0000313" key="2">
    <source>
        <dbReference type="Proteomes" id="UP000602076"/>
    </source>
</evidence>
<dbReference type="EMBL" id="JACXSI010000009">
    <property type="protein sequence ID" value="MBD3107714.1"/>
    <property type="molecule type" value="Genomic_DNA"/>
</dbReference>
<dbReference type="Gene3D" id="2.60.40.3830">
    <property type="match status" value="1"/>
</dbReference>
<evidence type="ECO:0008006" key="3">
    <source>
        <dbReference type="Google" id="ProtNLM"/>
    </source>
</evidence>
<gene>
    <name evidence="1" type="ORF">IEO70_04980</name>
</gene>
<dbReference type="RefSeq" id="WP_190997260.1">
    <property type="nucleotide sequence ID" value="NZ_JACXSI010000009.1"/>
</dbReference>
<evidence type="ECO:0000313" key="1">
    <source>
        <dbReference type="EMBL" id="MBD3107714.1"/>
    </source>
</evidence>
<reference evidence="1" key="1">
    <citation type="submission" date="2020-09" db="EMBL/GenBank/DDBJ databases">
        <title>Bacillus faecalis sp. nov., a moderately halophilic bacterium isolated from cow faeces.</title>
        <authorList>
            <person name="Jiang L."/>
            <person name="Lee J."/>
        </authorList>
    </citation>
    <scope>NUCLEOTIDE SEQUENCE</scope>
    <source>
        <strain evidence="1">AGMB 02131</strain>
    </source>
</reference>
<name>A0A927CYL0_9BACI</name>
<dbReference type="Proteomes" id="UP000602076">
    <property type="component" value="Unassembled WGS sequence"/>
</dbReference>
<keyword evidence="2" id="KW-1185">Reference proteome</keyword>
<dbReference type="PROSITE" id="PS51257">
    <property type="entry name" value="PROKAR_LIPOPROTEIN"/>
    <property type="match status" value="1"/>
</dbReference>
<dbReference type="AlphaFoldDB" id="A0A927CYL0"/>
<sequence>MKKIIFVIFLLITLIACTQETWKESEIFESGGYEMIGEEGKIGFIYDSEVTKFYPDKEQKYMWHLWGKERLSGKTAFKVVATSKEKEEIIILEGELGGPNNGADAHTPSMLKLPEPGMWKLDAYVEEELFGTIFVEVHEE</sequence>
<accession>A0A927CYL0</accession>